<dbReference type="AlphaFoldDB" id="A0A381N6D0"/>
<accession>A0A381N6D0</accession>
<proteinExistence type="predicted"/>
<sequence length="85" mass="9537">MDKKLLSILCCPITHQDLMLATSDRLESINTAIEDGQLYNHDGVLVEKKISEALITSDEKVLYPIRDGIPVLLEGESILLMRNNK</sequence>
<dbReference type="EMBL" id="UINC01000155">
    <property type="protein sequence ID" value="SUZ50152.1"/>
    <property type="molecule type" value="Genomic_DNA"/>
</dbReference>
<gene>
    <name evidence="1" type="ORF">METZ01_LOCUS3006</name>
</gene>
<dbReference type="Gene3D" id="2.20.25.10">
    <property type="match status" value="1"/>
</dbReference>
<protein>
    <submittedName>
        <fullName evidence="1">Uncharacterized protein</fullName>
    </submittedName>
</protein>
<dbReference type="Pfam" id="PF03966">
    <property type="entry name" value="Trm112p"/>
    <property type="match status" value="1"/>
</dbReference>
<evidence type="ECO:0000313" key="1">
    <source>
        <dbReference type="EMBL" id="SUZ50152.1"/>
    </source>
</evidence>
<reference evidence="1" key="1">
    <citation type="submission" date="2018-05" db="EMBL/GenBank/DDBJ databases">
        <authorList>
            <person name="Lanie J.A."/>
            <person name="Ng W.-L."/>
            <person name="Kazmierczak K.M."/>
            <person name="Andrzejewski T.M."/>
            <person name="Davidsen T.M."/>
            <person name="Wayne K.J."/>
            <person name="Tettelin H."/>
            <person name="Glass J.I."/>
            <person name="Rusch D."/>
            <person name="Podicherti R."/>
            <person name="Tsui H.-C.T."/>
            <person name="Winkler M.E."/>
        </authorList>
    </citation>
    <scope>NUCLEOTIDE SEQUENCE</scope>
</reference>
<organism evidence="1">
    <name type="scientific">marine metagenome</name>
    <dbReference type="NCBI Taxonomy" id="408172"/>
    <lineage>
        <taxon>unclassified sequences</taxon>
        <taxon>metagenomes</taxon>
        <taxon>ecological metagenomes</taxon>
    </lineage>
</organism>
<dbReference type="SUPFAM" id="SSF158997">
    <property type="entry name" value="Trm112p-like"/>
    <property type="match status" value="1"/>
</dbReference>
<dbReference type="InterPro" id="IPR005651">
    <property type="entry name" value="Trm112-like"/>
</dbReference>
<name>A0A381N6D0_9ZZZZ</name>